<dbReference type="OMA" id="YLACAVP"/>
<keyword evidence="1" id="KW-0472">Membrane</keyword>
<dbReference type="GO" id="GO:0005783">
    <property type="term" value="C:endoplasmic reticulum"/>
    <property type="evidence" value="ECO:0007669"/>
    <property type="project" value="TreeGrafter"/>
</dbReference>
<organism evidence="2 3">
    <name type="scientific">Malassezia globosa (strain ATCC MYA-4612 / CBS 7966)</name>
    <name type="common">Dandruff-associated fungus</name>
    <dbReference type="NCBI Taxonomy" id="425265"/>
    <lineage>
        <taxon>Eukaryota</taxon>
        <taxon>Fungi</taxon>
        <taxon>Dikarya</taxon>
        <taxon>Basidiomycota</taxon>
        <taxon>Ustilaginomycotina</taxon>
        <taxon>Malasseziomycetes</taxon>
        <taxon>Malasseziales</taxon>
        <taxon>Malasseziaceae</taxon>
        <taxon>Malassezia</taxon>
    </lineage>
</organism>
<evidence type="ECO:0000313" key="3">
    <source>
        <dbReference type="Proteomes" id="UP000008837"/>
    </source>
</evidence>
<evidence type="ECO:0000313" key="2">
    <source>
        <dbReference type="EMBL" id="EDP41715.1"/>
    </source>
</evidence>
<dbReference type="InterPro" id="IPR007720">
    <property type="entry name" value="PigQ/GPI1"/>
</dbReference>
<feature type="transmembrane region" description="Helical" evidence="1">
    <location>
        <begin position="397"/>
        <end position="414"/>
    </location>
</feature>
<keyword evidence="1" id="KW-1133">Transmembrane helix</keyword>
<feature type="transmembrane region" description="Helical" evidence="1">
    <location>
        <begin position="334"/>
        <end position="353"/>
    </location>
</feature>
<feature type="transmembrane region" description="Helical" evidence="1">
    <location>
        <begin position="505"/>
        <end position="536"/>
    </location>
</feature>
<dbReference type="EMBL" id="AAYY01000016">
    <property type="protein sequence ID" value="EDP41715.1"/>
    <property type="molecule type" value="Genomic_DNA"/>
</dbReference>
<dbReference type="OrthoDB" id="70250at2759"/>
<sequence length="624" mass="70696">MWQGTDTHALSALSIAFVVTVCISYTARVLASRRIALDELDSRSSSSFPILTQSSPLRSRSNRPHPFCASKASYESVQIVRVYWPITQTENIGSIYGWSWQSHKNEFVVVVACVHSHTAPRPWSCIPSARRLGECIPKHNSPSSTSHTQRQPVLASLHELGPHVILCDAELAVRPHQLSFFLYAPPKLLYGQSLTLGIQHVSDPQASFTRLERLVAMDPMRFEELRSPKRTGSLRMAIQYMNMAHYACIHTPIPPRRACVHGFLNYMPHLRLPILPHCCAKYSLLWCVVQKRVAVATAWSRYIMHWNTLRSHLETDGSVGNNLHAMQHAQQTSWNALLSLALDLGLGWLLAHILRRWQTVLVDTFRALLAYVDQAAFDALFNWLVHWPLGIKLNHELALFLADTLGSITLWYSMLQRLFDTHVPWFVHICIVACRIAGITAAIAMVADCLTVATLHLHVLYSILVHVYAFFLHAASELFDVFRGKKRNALHGGRLDNAEHEVDQLFVGTILFTLLVFLFPTVLLYYLACAVPFFFVHCTKTIIKKLVDIFYDLPLYTECMRHFDASYAPGGILIDIRPRKHHLRQIRASAITVREAWAPVVNHIQSLVHLLPDAYALLIGARIS</sequence>
<proteinExistence type="predicted"/>
<dbReference type="GO" id="GO:0006506">
    <property type="term" value="P:GPI anchor biosynthetic process"/>
    <property type="evidence" value="ECO:0007669"/>
    <property type="project" value="InterPro"/>
</dbReference>
<dbReference type="Proteomes" id="UP000008837">
    <property type="component" value="Unassembled WGS sequence"/>
</dbReference>
<evidence type="ECO:0000256" key="1">
    <source>
        <dbReference type="SAM" id="Phobius"/>
    </source>
</evidence>
<dbReference type="GeneID" id="5853235"/>
<feature type="transmembrane region" description="Helical" evidence="1">
    <location>
        <begin position="365"/>
        <end position="385"/>
    </location>
</feature>
<dbReference type="STRING" id="425265.A8QBM1"/>
<dbReference type="KEGG" id="mgl:MGL_3923"/>
<feature type="transmembrane region" description="Helical" evidence="1">
    <location>
        <begin position="459"/>
        <end position="476"/>
    </location>
</feature>
<keyword evidence="1" id="KW-0812">Transmembrane</keyword>
<protein>
    <submittedName>
        <fullName evidence="2">Uncharacterized protein</fullName>
    </submittedName>
</protein>
<dbReference type="Pfam" id="PF05024">
    <property type="entry name" value="Gpi1"/>
    <property type="match status" value="1"/>
</dbReference>
<keyword evidence="3" id="KW-1185">Reference proteome</keyword>
<gene>
    <name evidence="2" type="ORF">MGL_3923</name>
</gene>
<comment type="caution">
    <text evidence="2">The sequence shown here is derived from an EMBL/GenBank/DDBJ whole genome shotgun (WGS) entry which is preliminary data.</text>
</comment>
<reference evidence="2 3" key="1">
    <citation type="journal article" date="2007" name="Proc. Natl. Acad. Sci. U.S.A.">
        <title>Dandruff-associated Malassezia genomes reveal convergent and divergent virulence traits shared with plant and human fungal pathogens.</title>
        <authorList>
            <person name="Xu J."/>
            <person name="Saunders C.W."/>
            <person name="Hu P."/>
            <person name="Grant R.A."/>
            <person name="Boekhout T."/>
            <person name="Kuramae E.E."/>
            <person name="Kronstad J.W."/>
            <person name="Deangelis Y.M."/>
            <person name="Reeder N.L."/>
            <person name="Johnstone K.R."/>
            <person name="Leland M."/>
            <person name="Fieno A.M."/>
            <person name="Begley W.M."/>
            <person name="Sun Y."/>
            <person name="Lacey M.P."/>
            <person name="Chaudhary T."/>
            <person name="Keough T."/>
            <person name="Chu L."/>
            <person name="Sears R."/>
            <person name="Yuan B."/>
            <person name="Dawson T.L.Jr."/>
        </authorList>
    </citation>
    <scope>NUCLEOTIDE SEQUENCE [LARGE SCALE GENOMIC DNA]</scope>
    <source>
        <strain evidence="3">ATCC MYA-4612 / CBS 7966</strain>
    </source>
</reference>
<feature type="transmembrane region" description="Helical" evidence="1">
    <location>
        <begin position="426"/>
        <end position="447"/>
    </location>
</feature>
<name>A8QBM1_MALGO</name>
<dbReference type="GO" id="GO:0016020">
    <property type="term" value="C:membrane"/>
    <property type="evidence" value="ECO:0007669"/>
    <property type="project" value="InterPro"/>
</dbReference>
<dbReference type="PANTHER" id="PTHR21329">
    <property type="entry name" value="PHOSPHATIDYLINOSITOL N-ACETYLGLUCOSAMINYLTRANSFERASE SUBUNIT Q-RELATED"/>
    <property type="match status" value="1"/>
</dbReference>
<dbReference type="InParanoid" id="A8QBM1"/>
<dbReference type="AlphaFoldDB" id="A8QBM1"/>
<accession>A8QBM1</accession>
<dbReference type="PANTHER" id="PTHR21329:SF3">
    <property type="entry name" value="PHOSPHATIDYLINOSITOL N-ACETYLGLUCOSAMINYLTRANSFERASE SUBUNIT Q"/>
    <property type="match status" value="1"/>
</dbReference>
<dbReference type="RefSeq" id="XP_001728929.1">
    <property type="nucleotide sequence ID" value="XM_001728877.1"/>
</dbReference>
<feature type="transmembrane region" description="Helical" evidence="1">
    <location>
        <begin position="12"/>
        <end position="31"/>
    </location>
</feature>
<dbReference type="VEuPathDB" id="FungiDB:MGL_3923"/>